<protein>
    <submittedName>
        <fullName evidence="2">IPT/TIG domain-containing protein</fullName>
    </submittedName>
</protein>
<dbReference type="Pfam" id="PF01833">
    <property type="entry name" value="TIG"/>
    <property type="match status" value="1"/>
</dbReference>
<dbReference type="RefSeq" id="WP_073178409.1">
    <property type="nucleotide sequence ID" value="NZ_FQWL01000002.1"/>
</dbReference>
<dbReference type="EMBL" id="FQWL01000002">
    <property type="protein sequence ID" value="SHG55579.1"/>
    <property type="molecule type" value="Genomic_DNA"/>
</dbReference>
<evidence type="ECO:0000313" key="2">
    <source>
        <dbReference type="EMBL" id="SHG55579.1"/>
    </source>
</evidence>
<dbReference type="Gene3D" id="2.60.40.10">
    <property type="entry name" value="Immunoglobulins"/>
    <property type="match status" value="1"/>
</dbReference>
<reference evidence="3" key="1">
    <citation type="submission" date="2016-11" db="EMBL/GenBank/DDBJ databases">
        <authorList>
            <person name="Varghese N."/>
            <person name="Submissions S."/>
        </authorList>
    </citation>
    <scope>NUCLEOTIDE SEQUENCE [LARGE SCALE GENOMIC DNA]</scope>
    <source>
        <strain evidence="3">DSM 22638</strain>
    </source>
</reference>
<dbReference type="PROSITE" id="PS51257">
    <property type="entry name" value="PROKAR_LIPOPROTEIN"/>
    <property type="match status" value="1"/>
</dbReference>
<gene>
    <name evidence="2" type="ORF">SAMN04488116_1745</name>
</gene>
<organism evidence="2 3">
    <name type="scientific">Flagellimonas flava</name>
    <dbReference type="NCBI Taxonomy" id="570519"/>
    <lineage>
        <taxon>Bacteria</taxon>
        <taxon>Pseudomonadati</taxon>
        <taxon>Bacteroidota</taxon>
        <taxon>Flavobacteriia</taxon>
        <taxon>Flavobacteriales</taxon>
        <taxon>Flavobacteriaceae</taxon>
        <taxon>Flagellimonas</taxon>
    </lineage>
</organism>
<feature type="domain" description="IPT/TIG" evidence="1">
    <location>
        <begin position="33"/>
        <end position="109"/>
    </location>
</feature>
<dbReference type="AlphaFoldDB" id="A0A1M5KST6"/>
<proteinExistence type="predicted"/>
<evidence type="ECO:0000259" key="1">
    <source>
        <dbReference type="Pfam" id="PF01833"/>
    </source>
</evidence>
<dbReference type="InterPro" id="IPR014756">
    <property type="entry name" value="Ig_E-set"/>
</dbReference>
<name>A0A1M5KST6_9FLAO</name>
<dbReference type="Proteomes" id="UP000184532">
    <property type="component" value="Unassembled WGS sequence"/>
</dbReference>
<dbReference type="InterPro" id="IPR002909">
    <property type="entry name" value="IPT_dom"/>
</dbReference>
<dbReference type="CDD" id="cd00102">
    <property type="entry name" value="IPT"/>
    <property type="match status" value="1"/>
</dbReference>
<evidence type="ECO:0000313" key="3">
    <source>
        <dbReference type="Proteomes" id="UP000184532"/>
    </source>
</evidence>
<sequence length="113" mass="12211">MRIRRSFNLLFTLLVFSCGNDDNYKGPDTKHTQIKSIEPICGPIGEVVVIEGKDFGDFLEDNIVEFDGHNALIKTASTSRLVVVVPSGADSGPVTVKVGSKTAESDVDFVVKP</sequence>
<dbReference type="SUPFAM" id="SSF81296">
    <property type="entry name" value="E set domains"/>
    <property type="match status" value="1"/>
</dbReference>
<dbReference type="InterPro" id="IPR013783">
    <property type="entry name" value="Ig-like_fold"/>
</dbReference>
<accession>A0A1M5KST6</accession>
<keyword evidence="3" id="KW-1185">Reference proteome</keyword>